<dbReference type="InterPro" id="IPR002559">
    <property type="entry name" value="Transposase_11"/>
</dbReference>
<evidence type="ECO:0000313" key="5">
    <source>
        <dbReference type="Proteomes" id="UP001206483"/>
    </source>
</evidence>
<dbReference type="Pfam" id="PF13340">
    <property type="entry name" value="DUF4096"/>
    <property type="match status" value="1"/>
</dbReference>
<keyword evidence="5" id="KW-1185">Reference proteome</keyword>
<dbReference type="PANTHER" id="PTHR30007:SF0">
    <property type="entry name" value="TRANSPOSASE"/>
    <property type="match status" value="1"/>
</dbReference>
<feature type="domain" description="Transposase IS4-like" evidence="2">
    <location>
        <begin position="107"/>
        <end position="249"/>
    </location>
</feature>
<dbReference type="Proteomes" id="UP001206483">
    <property type="component" value="Unassembled WGS sequence"/>
</dbReference>
<proteinExistence type="predicted"/>
<dbReference type="PANTHER" id="PTHR30007">
    <property type="entry name" value="PHP DOMAIN PROTEIN"/>
    <property type="match status" value="1"/>
</dbReference>
<feature type="region of interest" description="Disordered" evidence="1">
    <location>
        <begin position="116"/>
        <end position="141"/>
    </location>
</feature>
<evidence type="ECO:0000256" key="1">
    <source>
        <dbReference type="SAM" id="MobiDB-lite"/>
    </source>
</evidence>
<evidence type="ECO:0000313" key="4">
    <source>
        <dbReference type="EMBL" id="MCP2311822.1"/>
    </source>
</evidence>
<protein>
    <submittedName>
        <fullName evidence="4">Transposase</fullName>
    </submittedName>
</protein>
<comment type="caution">
    <text evidence="4">The sequence shown here is derived from an EMBL/GenBank/DDBJ whole genome shotgun (WGS) entry which is preliminary data.</text>
</comment>
<name>A0ABT1J315_9ACTN</name>
<sequence>MDVGKRPEYPSDLSDEAWELIRPVLTAWKAKHPSVSGHAGRYEMREIVNAILYQARTGCQWRYLPHDLPPKSAVYYYFGAWRDDGTAETIHDLLRWQVHENRRRHEDPTAVVLDSQTVRTSTNAPKDTTGLDPGKRSPGRKRGIATDVLGLVIAAVKVAASVHDNAIGIALLDKVVRAAPTVTKTWTDAGFKNAIVEHGAALGIDVEIVQREPGAKGFTPEPKRWVVEQTLGTLMLHRRLARDYEAKPASSVAVIHWSMTDVMLRRLTRAATPTWRDPPPWHPAPLTGGSVDEGTPGQDRDQAAARPRNSRTAA</sequence>
<dbReference type="EMBL" id="JAMZDX010000004">
    <property type="protein sequence ID" value="MCP2311822.1"/>
    <property type="molecule type" value="Genomic_DNA"/>
</dbReference>
<feature type="region of interest" description="Disordered" evidence="1">
    <location>
        <begin position="272"/>
        <end position="314"/>
    </location>
</feature>
<dbReference type="NCBIfam" id="NF033580">
    <property type="entry name" value="transpos_IS5_3"/>
    <property type="match status" value="1"/>
</dbReference>
<dbReference type="Pfam" id="PF01609">
    <property type="entry name" value="DDE_Tnp_1"/>
    <property type="match status" value="1"/>
</dbReference>
<accession>A0ABT1J315</accession>
<evidence type="ECO:0000259" key="2">
    <source>
        <dbReference type="Pfam" id="PF01609"/>
    </source>
</evidence>
<feature type="compositionally biased region" description="Polar residues" evidence="1">
    <location>
        <begin position="116"/>
        <end position="126"/>
    </location>
</feature>
<reference evidence="4 5" key="1">
    <citation type="submission" date="2022-06" db="EMBL/GenBank/DDBJ databases">
        <title>Sequencing the genomes of 1000 actinobacteria strains.</title>
        <authorList>
            <person name="Klenk H.-P."/>
        </authorList>
    </citation>
    <scope>NUCLEOTIDE SEQUENCE [LARGE SCALE GENOMIC DNA]</scope>
    <source>
        <strain evidence="4 5">DSM 41656</strain>
    </source>
</reference>
<evidence type="ECO:0000259" key="3">
    <source>
        <dbReference type="Pfam" id="PF13340"/>
    </source>
</evidence>
<dbReference type="InterPro" id="IPR025161">
    <property type="entry name" value="IS402-like_dom"/>
</dbReference>
<feature type="domain" description="Insertion element IS402-like" evidence="3">
    <location>
        <begin position="13"/>
        <end position="91"/>
    </location>
</feature>
<organism evidence="4 5">
    <name type="scientific">Kitasatospora paracochleata</name>
    <dbReference type="NCBI Taxonomy" id="58354"/>
    <lineage>
        <taxon>Bacteria</taxon>
        <taxon>Bacillati</taxon>
        <taxon>Actinomycetota</taxon>
        <taxon>Actinomycetes</taxon>
        <taxon>Kitasatosporales</taxon>
        <taxon>Streptomycetaceae</taxon>
        <taxon>Kitasatospora</taxon>
    </lineage>
</organism>
<gene>
    <name evidence="4" type="ORF">FHR36_004985</name>
</gene>